<keyword evidence="1" id="KW-0472">Membrane</keyword>
<dbReference type="RefSeq" id="WP_116537336.1">
    <property type="nucleotide sequence ID" value="NZ_JAQDQE010000001.1"/>
</dbReference>
<keyword evidence="1" id="KW-0812">Transmembrane</keyword>
<accession>A0A2T7WL73</accession>
<gene>
    <name evidence="2" type="ORF">DC432_07495</name>
</gene>
<feature type="transmembrane region" description="Helical" evidence="1">
    <location>
        <begin position="17"/>
        <end position="35"/>
    </location>
</feature>
<evidence type="ECO:0000313" key="2">
    <source>
        <dbReference type="EMBL" id="PVE73774.1"/>
    </source>
</evidence>
<sequence>MATPGPSSRILSRGDTAGMLFFVVLGVGLALWAVVQSTVNIVAALPNRDVRVAAPFLDTVAQAPLGPDGAPVSVELGSGVVVAPELPIASLGALVIAQVLFAATVVTVVVLLLILVVGILRGRIFSRRHTALVSAAGIVSLVGVAGVPFFQNMVANGALAWISDRTYERGLVQTIDLPVLFGLAFVVALAGTVFSVGDRLQRDTEGLV</sequence>
<dbReference type="EMBL" id="QDFT01000014">
    <property type="protein sequence ID" value="PVE73774.1"/>
    <property type="molecule type" value="Genomic_DNA"/>
</dbReference>
<reference evidence="2 3" key="1">
    <citation type="submission" date="2018-04" db="EMBL/GenBank/DDBJ databases">
        <authorList>
            <person name="Go L.Y."/>
            <person name="Mitchell J.A."/>
        </authorList>
    </citation>
    <scope>NUCLEOTIDE SEQUENCE [LARGE SCALE GENOMIC DNA]</scope>
    <source>
        <strain evidence="2 3">TPD7010</strain>
    </source>
</reference>
<comment type="caution">
    <text evidence="2">The sequence shown here is derived from an EMBL/GenBank/DDBJ whole genome shotgun (WGS) entry which is preliminary data.</text>
</comment>
<dbReference type="AlphaFoldDB" id="A0A2T7WL73"/>
<protein>
    <recommendedName>
        <fullName evidence="4">DUF2975 domain-containing protein</fullName>
    </recommendedName>
</protein>
<dbReference type="Proteomes" id="UP000244649">
    <property type="component" value="Unassembled WGS sequence"/>
</dbReference>
<feature type="transmembrane region" description="Helical" evidence="1">
    <location>
        <begin position="171"/>
        <end position="194"/>
    </location>
</feature>
<keyword evidence="1" id="KW-1133">Transmembrane helix</keyword>
<feature type="transmembrane region" description="Helical" evidence="1">
    <location>
        <begin position="132"/>
        <end position="151"/>
    </location>
</feature>
<evidence type="ECO:0008006" key="4">
    <source>
        <dbReference type="Google" id="ProtNLM"/>
    </source>
</evidence>
<evidence type="ECO:0000313" key="3">
    <source>
        <dbReference type="Proteomes" id="UP000244649"/>
    </source>
</evidence>
<organism evidence="2 3">
    <name type="scientific">Microbacterium testaceum</name>
    <name type="common">Aureobacterium testaceum</name>
    <name type="synonym">Brevibacterium testaceum</name>
    <dbReference type="NCBI Taxonomy" id="2033"/>
    <lineage>
        <taxon>Bacteria</taxon>
        <taxon>Bacillati</taxon>
        <taxon>Actinomycetota</taxon>
        <taxon>Actinomycetes</taxon>
        <taxon>Micrococcales</taxon>
        <taxon>Microbacteriaceae</taxon>
        <taxon>Microbacterium</taxon>
    </lineage>
</organism>
<feature type="transmembrane region" description="Helical" evidence="1">
    <location>
        <begin position="95"/>
        <end position="120"/>
    </location>
</feature>
<proteinExistence type="predicted"/>
<name>A0A2T7WL73_MICTE</name>
<evidence type="ECO:0000256" key="1">
    <source>
        <dbReference type="SAM" id="Phobius"/>
    </source>
</evidence>